<dbReference type="InterPro" id="IPR008327">
    <property type="entry name" value="Sig_transdc_resp-reg_antiterm"/>
</dbReference>
<dbReference type="EMBL" id="CP036282">
    <property type="protein sequence ID" value="QDL55854.1"/>
    <property type="molecule type" value="Genomic_DNA"/>
</dbReference>
<dbReference type="Proteomes" id="UP000317365">
    <property type="component" value="Chromosome"/>
</dbReference>
<dbReference type="GO" id="GO:0003723">
    <property type="term" value="F:RNA binding"/>
    <property type="evidence" value="ECO:0007669"/>
    <property type="project" value="InterPro"/>
</dbReference>
<sequence length="215" mass="23909">MTEALRIVVITAELDVEDPGDSHALEQAERSRSLRIGLLENGFNLVASLPPDVFLTERLAQLQPDLIIVDAESEARDALEHVVMATRDARRPIVMFTNDHDADNARAAVAAGVSAYIVAGLQAERIRPILDVALARFQHEQALRQELADTRDELNALSATLQDRKVIDRAKALLMQRQQLSEDAAYAKLRKTAMDKNLKIVEVAQRILDVAELWS</sequence>
<dbReference type="InterPro" id="IPR011006">
    <property type="entry name" value="CheY-like_superfamily"/>
</dbReference>
<name>A0A515ET50_9BURK</name>
<dbReference type="InterPro" id="IPR036388">
    <property type="entry name" value="WH-like_DNA-bd_sf"/>
</dbReference>
<organism evidence="2 3">
    <name type="scientific">Rhodoferax aquaticus</name>
    <dbReference type="NCBI Taxonomy" id="2527691"/>
    <lineage>
        <taxon>Bacteria</taxon>
        <taxon>Pseudomonadati</taxon>
        <taxon>Pseudomonadota</taxon>
        <taxon>Betaproteobacteria</taxon>
        <taxon>Burkholderiales</taxon>
        <taxon>Comamonadaceae</taxon>
        <taxon>Rhodoferax</taxon>
    </lineage>
</organism>
<evidence type="ECO:0000259" key="1">
    <source>
        <dbReference type="PROSITE" id="PS50921"/>
    </source>
</evidence>
<dbReference type="Pfam" id="PF03861">
    <property type="entry name" value="ANTAR"/>
    <property type="match status" value="1"/>
</dbReference>
<reference evidence="3" key="2">
    <citation type="journal article" date="2020" name="Int. J. Syst. Evol. Microbiol.">
        <title>Genomic insights into a novel species Rhodoferax aquaticus sp. nov., isolated from freshwater.</title>
        <authorList>
            <person name="Li T."/>
            <person name="Zhuo Y."/>
            <person name="Jin C.Z."/>
            <person name="Wu X."/>
            <person name="Ko S.R."/>
            <person name="Jin F.J."/>
            <person name="Ahn C.Y."/>
            <person name="Oh H.M."/>
            <person name="Lee H.G."/>
            <person name="Jin L."/>
        </authorList>
    </citation>
    <scope>NUCLEOTIDE SEQUENCE [LARGE SCALE GENOMIC DNA]</scope>
    <source>
        <strain evidence="3">Gr-4</strain>
    </source>
</reference>
<dbReference type="SMART" id="SM01012">
    <property type="entry name" value="ANTAR"/>
    <property type="match status" value="1"/>
</dbReference>
<dbReference type="RefSeq" id="WP_142813006.1">
    <property type="nucleotide sequence ID" value="NZ_CP036282.1"/>
</dbReference>
<dbReference type="KEGG" id="rhg:EXZ61_17670"/>
<reference evidence="3" key="1">
    <citation type="submission" date="2019-02" db="EMBL/GenBank/DDBJ databases">
        <title>Complete genome sequence of Rhodoferax sp. Gr-4.</title>
        <authorList>
            <person name="Jin L."/>
        </authorList>
    </citation>
    <scope>NUCLEOTIDE SEQUENCE [LARGE SCALE GENOMIC DNA]</scope>
    <source>
        <strain evidence="3">Gr-4</strain>
    </source>
</reference>
<accession>A0A515ET50</accession>
<proteinExistence type="predicted"/>
<dbReference type="PIRSF" id="PIRSF036382">
    <property type="entry name" value="RR_antiterm"/>
    <property type="match status" value="1"/>
</dbReference>
<keyword evidence="3" id="KW-1185">Reference proteome</keyword>
<protein>
    <submittedName>
        <fullName evidence="2">ANTAR domain-containing protein</fullName>
    </submittedName>
</protein>
<dbReference type="SUPFAM" id="SSF52172">
    <property type="entry name" value="CheY-like"/>
    <property type="match status" value="1"/>
</dbReference>
<evidence type="ECO:0000313" key="3">
    <source>
        <dbReference type="Proteomes" id="UP000317365"/>
    </source>
</evidence>
<dbReference type="Gene3D" id="3.40.50.2300">
    <property type="match status" value="1"/>
</dbReference>
<dbReference type="AlphaFoldDB" id="A0A515ET50"/>
<dbReference type="PROSITE" id="PS50921">
    <property type="entry name" value="ANTAR"/>
    <property type="match status" value="1"/>
</dbReference>
<evidence type="ECO:0000313" key="2">
    <source>
        <dbReference type="EMBL" id="QDL55854.1"/>
    </source>
</evidence>
<gene>
    <name evidence="2" type="ORF">EXZ61_17670</name>
</gene>
<dbReference type="InterPro" id="IPR005561">
    <property type="entry name" value="ANTAR"/>
</dbReference>
<dbReference type="Gene3D" id="1.10.10.10">
    <property type="entry name" value="Winged helix-like DNA-binding domain superfamily/Winged helix DNA-binding domain"/>
    <property type="match status" value="1"/>
</dbReference>
<feature type="domain" description="ANTAR" evidence="1">
    <location>
        <begin position="147"/>
        <end position="208"/>
    </location>
</feature>